<dbReference type="SUPFAM" id="SSF52833">
    <property type="entry name" value="Thioredoxin-like"/>
    <property type="match status" value="1"/>
</dbReference>
<dbReference type="PANTHER" id="PTHR44051:SF9">
    <property type="entry name" value="GLUTATHIONE S-TRANSFERASE 1"/>
    <property type="match status" value="1"/>
</dbReference>
<dbReference type="GO" id="GO:0016740">
    <property type="term" value="F:transferase activity"/>
    <property type="evidence" value="ECO:0007669"/>
    <property type="project" value="UniProtKB-KW"/>
</dbReference>
<dbReference type="SUPFAM" id="SSF47616">
    <property type="entry name" value="GST C-terminal domain-like"/>
    <property type="match status" value="1"/>
</dbReference>
<keyword evidence="6" id="KW-1185">Reference proteome</keyword>
<dbReference type="InterPro" id="IPR036249">
    <property type="entry name" value="Thioredoxin-like_sf"/>
</dbReference>
<dbReference type="Proteomes" id="UP000235786">
    <property type="component" value="Unassembled WGS sequence"/>
</dbReference>
<reference evidence="5 6" key="1">
    <citation type="submission" date="2016-04" db="EMBL/GenBank/DDBJ databases">
        <title>A degradative enzymes factory behind the ericoid mycorrhizal symbiosis.</title>
        <authorList>
            <consortium name="DOE Joint Genome Institute"/>
            <person name="Martino E."/>
            <person name="Morin E."/>
            <person name="Grelet G."/>
            <person name="Kuo A."/>
            <person name="Kohler A."/>
            <person name="Daghino S."/>
            <person name="Barry K."/>
            <person name="Choi C."/>
            <person name="Cichocki N."/>
            <person name="Clum A."/>
            <person name="Copeland A."/>
            <person name="Hainaut M."/>
            <person name="Haridas S."/>
            <person name="Labutti K."/>
            <person name="Lindquist E."/>
            <person name="Lipzen A."/>
            <person name="Khouja H.-R."/>
            <person name="Murat C."/>
            <person name="Ohm R."/>
            <person name="Olson A."/>
            <person name="Spatafora J."/>
            <person name="Veneault-Fourrey C."/>
            <person name="Henrissat B."/>
            <person name="Grigoriev I."/>
            <person name="Martin F."/>
            <person name="Perotto S."/>
        </authorList>
    </citation>
    <scope>NUCLEOTIDE SEQUENCE [LARGE SCALE GENOMIC DNA]</scope>
    <source>
        <strain evidence="5 6">F</strain>
    </source>
</reference>
<dbReference type="PROSITE" id="PS50405">
    <property type="entry name" value="GST_CTER"/>
    <property type="match status" value="1"/>
</dbReference>
<comment type="similarity">
    <text evidence="1 2">Belongs to the GST superfamily.</text>
</comment>
<evidence type="ECO:0000313" key="6">
    <source>
        <dbReference type="Proteomes" id="UP000235786"/>
    </source>
</evidence>
<evidence type="ECO:0000313" key="5">
    <source>
        <dbReference type="EMBL" id="PMD37267.1"/>
    </source>
</evidence>
<dbReference type="InterPro" id="IPR036282">
    <property type="entry name" value="Glutathione-S-Trfase_C_sf"/>
</dbReference>
<protein>
    <submittedName>
        <fullName evidence="5">Glutathione S-transferase</fullName>
    </submittedName>
</protein>
<dbReference type="Pfam" id="PF00043">
    <property type="entry name" value="GST_C"/>
    <property type="match status" value="1"/>
</dbReference>
<feature type="domain" description="GST C-terminal" evidence="4">
    <location>
        <begin position="90"/>
        <end position="235"/>
    </location>
</feature>
<dbReference type="AlphaFoldDB" id="A0A2J6RFH2"/>
<evidence type="ECO:0000256" key="2">
    <source>
        <dbReference type="RuleBase" id="RU003494"/>
    </source>
</evidence>
<dbReference type="SFLD" id="SFLDG00358">
    <property type="entry name" value="Main_(cytGST)"/>
    <property type="match status" value="1"/>
</dbReference>
<accession>A0A2J6RFH2</accession>
<dbReference type="STRING" id="1149755.A0A2J6RFH2"/>
<dbReference type="Pfam" id="PF02798">
    <property type="entry name" value="GST_N"/>
    <property type="match status" value="1"/>
</dbReference>
<dbReference type="Gene3D" id="1.20.1050.10">
    <property type="match status" value="1"/>
</dbReference>
<name>A0A2J6RFH2_HYAVF</name>
<dbReference type="InterPro" id="IPR004045">
    <property type="entry name" value="Glutathione_S-Trfase_N"/>
</dbReference>
<dbReference type="PANTHER" id="PTHR44051">
    <property type="entry name" value="GLUTATHIONE S-TRANSFERASE-RELATED"/>
    <property type="match status" value="1"/>
</dbReference>
<dbReference type="EMBL" id="KZ613949">
    <property type="protein sequence ID" value="PMD37267.1"/>
    <property type="molecule type" value="Genomic_DNA"/>
</dbReference>
<sequence length="238" mass="27359">MSAKEAAPEAAPKEGLPTLHHLSDSQSQAMIWLLEELSVEYNLVLYQRDKGHRAPPELRNINQLGKSPVFVTTDGRPIIERSAISAYILKTYDTTGKHAAEDWVKDEILNSFAGATLGPLTAIELLFDLATKHTPWPLVYIARGFRKGVQKTFTTAEFKQSLEFLERELGDNEWFNGKEFGRADVMMNFPVDYIYMRKWVDNLELHYPKVTAWRQRVWERPAWKRGIEKGNGYDLAIF</sequence>
<dbReference type="InterPro" id="IPR010987">
    <property type="entry name" value="Glutathione-S-Trfase_C-like"/>
</dbReference>
<keyword evidence="5" id="KW-0808">Transferase</keyword>
<dbReference type="Gene3D" id="3.40.30.10">
    <property type="entry name" value="Glutaredoxin"/>
    <property type="match status" value="1"/>
</dbReference>
<dbReference type="CDD" id="cd03046">
    <property type="entry name" value="GST_N_GTT1_like"/>
    <property type="match status" value="1"/>
</dbReference>
<dbReference type="SFLD" id="SFLDS00019">
    <property type="entry name" value="Glutathione_Transferase_(cytos"/>
    <property type="match status" value="1"/>
</dbReference>
<feature type="domain" description="GST N-terminal" evidence="3">
    <location>
        <begin position="14"/>
        <end position="96"/>
    </location>
</feature>
<evidence type="ECO:0000259" key="3">
    <source>
        <dbReference type="PROSITE" id="PS50404"/>
    </source>
</evidence>
<organism evidence="5 6">
    <name type="scientific">Hyaloscypha variabilis (strain UAMH 11265 / GT02V1 / F)</name>
    <name type="common">Meliniomyces variabilis</name>
    <dbReference type="NCBI Taxonomy" id="1149755"/>
    <lineage>
        <taxon>Eukaryota</taxon>
        <taxon>Fungi</taxon>
        <taxon>Dikarya</taxon>
        <taxon>Ascomycota</taxon>
        <taxon>Pezizomycotina</taxon>
        <taxon>Leotiomycetes</taxon>
        <taxon>Helotiales</taxon>
        <taxon>Hyaloscyphaceae</taxon>
        <taxon>Hyaloscypha</taxon>
        <taxon>Hyaloscypha variabilis</taxon>
    </lineage>
</organism>
<dbReference type="PROSITE" id="PS50404">
    <property type="entry name" value="GST_NTER"/>
    <property type="match status" value="1"/>
</dbReference>
<dbReference type="InterPro" id="IPR004046">
    <property type="entry name" value="GST_C"/>
</dbReference>
<dbReference type="InterPro" id="IPR040079">
    <property type="entry name" value="Glutathione_S-Trfase"/>
</dbReference>
<dbReference type="OrthoDB" id="2309723at2759"/>
<evidence type="ECO:0000256" key="1">
    <source>
        <dbReference type="ARBA" id="ARBA00007409"/>
    </source>
</evidence>
<evidence type="ECO:0000259" key="4">
    <source>
        <dbReference type="PROSITE" id="PS50405"/>
    </source>
</evidence>
<gene>
    <name evidence="5" type="ORF">L207DRAFT_531578</name>
</gene>
<proteinExistence type="inferred from homology"/>